<feature type="transmembrane region" description="Helical" evidence="7">
    <location>
        <begin position="137"/>
        <end position="159"/>
    </location>
</feature>
<feature type="transmembrane region" description="Helical" evidence="7">
    <location>
        <begin position="171"/>
        <end position="193"/>
    </location>
</feature>
<name>A0ABP0EYB7_CLALP</name>
<keyword evidence="4 7" id="KW-1133">Transmembrane helix</keyword>
<accession>A0ABP0EYB7</accession>
<evidence type="ECO:0000313" key="9">
    <source>
        <dbReference type="Proteomes" id="UP001642483"/>
    </source>
</evidence>
<organism evidence="8 9">
    <name type="scientific">Clavelina lepadiformis</name>
    <name type="common">Light-bulb sea squirt</name>
    <name type="synonym">Ascidia lepadiformis</name>
    <dbReference type="NCBI Taxonomy" id="159417"/>
    <lineage>
        <taxon>Eukaryota</taxon>
        <taxon>Metazoa</taxon>
        <taxon>Chordata</taxon>
        <taxon>Tunicata</taxon>
        <taxon>Ascidiacea</taxon>
        <taxon>Aplousobranchia</taxon>
        <taxon>Clavelinidae</taxon>
        <taxon>Clavelina</taxon>
    </lineage>
</organism>
<feature type="transmembrane region" description="Helical" evidence="7">
    <location>
        <begin position="213"/>
        <end position="233"/>
    </location>
</feature>
<feature type="region of interest" description="Disordered" evidence="6">
    <location>
        <begin position="1"/>
        <end position="21"/>
    </location>
</feature>
<dbReference type="Proteomes" id="UP001642483">
    <property type="component" value="Unassembled WGS sequence"/>
</dbReference>
<evidence type="ECO:0000256" key="3">
    <source>
        <dbReference type="ARBA" id="ARBA00022692"/>
    </source>
</evidence>
<evidence type="ECO:0000256" key="1">
    <source>
        <dbReference type="ARBA" id="ARBA00004141"/>
    </source>
</evidence>
<reference evidence="8 9" key="1">
    <citation type="submission" date="2024-02" db="EMBL/GenBank/DDBJ databases">
        <authorList>
            <person name="Daric V."/>
            <person name="Darras S."/>
        </authorList>
    </citation>
    <scope>NUCLEOTIDE SEQUENCE [LARGE SCALE GENOMIC DNA]</scope>
</reference>
<evidence type="ECO:0000256" key="5">
    <source>
        <dbReference type="ARBA" id="ARBA00023136"/>
    </source>
</evidence>
<dbReference type="InterPro" id="IPR004254">
    <property type="entry name" value="AdipoR/HlyIII-related"/>
</dbReference>
<dbReference type="Pfam" id="PF03006">
    <property type="entry name" value="HlyIII"/>
    <property type="match status" value="1"/>
</dbReference>
<comment type="subcellular location">
    <subcellularLocation>
        <location evidence="1">Membrane</location>
        <topology evidence="1">Multi-pass membrane protein</topology>
    </subcellularLocation>
</comment>
<comment type="similarity">
    <text evidence="2">Belongs to the ADIPOR family.</text>
</comment>
<comment type="caution">
    <text evidence="8">The sequence shown here is derived from an EMBL/GenBank/DDBJ whole genome shotgun (WGS) entry which is preliminary data.</text>
</comment>
<dbReference type="PANTHER" id="PTHR20855">
    <property type="entry name" value="ADIPOR/PROGESTIN RECEPTOR-RELATED"/>
    <property type="match status" value="1"/>
</dbReference>
<dbReference type="PANTHER" id="PTHR20855:SF143">
    <property type="entry name" value="MEMBRANE PROGESTIN RECEPTOR EPSILON"/>
    <property type="match status" value="1"/>
</dbReference>
<dbReference type="EMBL" id="CAWYQH010000001">
    <property type="protein sequence ID" value="CAK8671175.1"/>
    <property type="molecule type" value="Genomic_DNA"/>
</dbReference>
<evidence type="ECO:0000256" key="2">
    <source>
        <dbReference type="ARBA" id="ARBA00007018"/>
    </source>
</evidence>
<feature type="transmembrane region" description="Helical" evidence="7">
    <location>
        <begin position="105"/>
        <end position="125"/>
    </location>
</feature>
<proteinExistence type="inferred from homology"/>
<gene>
    <name evidence="8" type="ORF">CVLEPA_LOCUS191</name>
</gene>
<evidence type="ECO:0000313" key="8">
    <source>
        <dbReference type="EMBL" id="CAK8671175.1"/>
    </source>
</evidence>
<evidence type="ECO:0000256" key="7">
    <source>
        <dbReference type="SAM" id="Phobius"/>
    </source>
</evidence>
<keyword evidence="3 7" id="KW-0812">Transmembrane</keyword>
<protein>
    <submittedName>
        <fullName evidence="8">Uncharacterized protein</fullName>
    </submittedName>
</protein>
<keyword evidence="9" id="KW-1185">Reference proteome</keyword>
<keyword evidence="5 7" id="KW-0472">Membrane</keyword>
<evidence type="ECO:0000256" key="6">
    <source>
        <dbReference type="SAM" id="MobiDB-lite"/>
    </source>
</evidence>
<evidence type="ECO:0000256" key="4">
    <source>
        <dbReference type="ARBA" id="ARBA00022989"/>
    </source>
</evidence>
<sequence length="358" mass="41523">MRDQNGTSSIHKRPNGYVKHRYDDDDDVMCSLNGKQPRNDSRIGHQLNSVYGTKYDQWLRSFQLRPCWEVHKDTVEVHIWHGYRPNPSSLSYCLKSAFYPSNETLNAWTHFIPFLLFCFRIYNVYCSLEYQTDDVTYPFWIFSIGCCFVFLVSTLAHLFNCYSATAQEFCYCLDYGGISVFGLSSAICIHYYMCSYRCFGFETDHLSLPAYPYVMSLLGIFATYVTCQSRFPFCRLRYLCRFGPTAICHTICTVPCINRVIMTQHPSLLEGLNFASTDHEVCHLGDNYLHSFFFQTCSYVAAIGFVATRFPEKWFPGTFDIVGHSHQWFHIFTALGMYYQHLMAEDSLRHALALIEAG</sequence>